<dbReference type="OrthoDB" id="20101at2"/>
<dbReference type="InterPro" id="IPR036457">
    <property type="entry name" value="PPM-type-like_dom_sf"/>
</dbReference>
<keyword evidence="1" id="KW-0378">Hydrolase</keyword>
<evidence type="ECO:0000313" key="4">
    <source>
        <dbReference type="Proteomes" id="UP000324159"/>
    </source>
</evidence>
<dbReference type="SMART" id="SM00331">
    <property type="entry name" value="PP2C_SIG"/>
    <property type="match status" value="1"/>
</dbReference>
<gene>
    <name evidence="3" type="ORF">EDC39_10854</name>
</gene>
<dbReference type="SUPFAM" id="SSF52172">
    <property type="entry name" value="CheY-like"/>
    <property type="match status" value="1"/>
</dbReference>
<name>A0A5D3WJR5_9BACT</name>
<dbReference type="PANTHER" id="PTHR43156">
    <property type="entry name" value="STAGE II SPORULATION PROTEIN E-RELATED"/>
    <property type="match status" value="1"/>
</dbReference>
<evidence type="ECO:0000259" key="2">
    <source>
        <dbReference type="SMART" id="SM00331"/>
    </source>
</evidence>
<dbReference type="RefSeq" id="WP_148896191.1">
    <property type="nucleotide sequence ID" value="NZ_VNIB01000008.1"/>
</dbReference>
<comment type="caution">
    <text evidence="3">The sequence shown here is derived from an EMBL/GenBank/DDBJ whole genome shotgun (WGS) entry which is preliminary data.</text>
</comment>
<proteinExistence type="predicted"/>
<dbReference type="AlphaFoldDB" id="A0A5D3WJR5"/>
<dbReference type="GO" id="GO:0016791">
    <property type="term" value="F:phosphatase activity"/>
    <property type="evidence" value="ECO:0007669"/>
    <property type="project" value="TreeGrafter"/>
</dbReference>
<dbReference type="Proteomes" id="UP000324159">
    <property type="component" value="Unassembled WGS sequence"/>
</dbReference>
<evidence type="ECO:0000313" key="3">
    <source>
        <dbReference type="EMBL" id="TYO98117.1"/>
    </source>
</evidence>
<dbReference type="Pfam" id="PF07228">
    <property type="entry name" value="SpoIIE"/>
    <property type="match status" value="1"/>
</dbReference>
<keyword evidence="4" id="KW-1185">Reference proteome</keyword>
<dbReference type="Gene3D" id="3.60.40.10">
    <property type="entry name" value="PPM-type phosphatase domain"/>
    <property type="match status" value="1"/>
</dbReference>
<protein>
    <submittedName>
        <fullName evidence="3">Sigma-B regulation protein RsbU (Phosphoserine phosphatase)</fullName>
    </submittedName>
</protein>
<accession>A0A5D3WJR5</accession>
<dbReference type="SUPFAM" id="SSF81606">
    <property type="entry name" value="PP2C-like"/>
    <property type="match status" value="1"/>
</dbReference>
<evidence type="ECO:0000256" key="1">
    <source>
        <dbReference type="ARBA" id="ARBA00022801"/>
    </source>
</evidence>
<sequence>MHDAVSGRKSPADILLVHHPRTEPGALARTLRKAGHRVRHCTSLAAARQALRRFPALLMLDLELLETDPEPAAALGEECRLAGTDCLCFGADGGEPPPLPAWASGRLHAPDRAECLLEQVRLRLRLRELARQNELLLDQLAEREMALREGLKSAAAIQQSLLPRQAPCQEAFRFAWRFQPCESVGGDLFNLLQISEDQLMVYLLDVSGHGVSAAMVTVSVYQSLSLHTGRLIKQRLDQPPFFHLQTPAEVLTELDREYPFERFEKLFTIAYLLLDSVTGEVHYCNGGHPPPLLLRRDGGIERLDAGGPVVGLGGLLPYRDAKVHLRPGDRLLLYSDGLTEYPSAGGELFGEQRLLQCLAGTEGLDLDGLCERILQAVAAFAPVVRPPDDLTLLAVEYRP</sequence>
<dbReference type="InterPro" id="IPR011006">
    <property type="entry name" value="CheY-like_superfamily"/>
</dbReference>
<feature type="domain" description="PPM-type phosphatase" evidence="2">
    <location>
        <begin position="169"/>
        <end position="397"/>
    </location>
</feature>
<dbReference type="InterPro" id="IPR052016">
    <property type="entry name" value="Bact_Sigma-Reg"/>
</dbReference>
<reference evidence="3 4" key="1">
    <citation type="submission" date="2019-07" db="EMBL/GenBank/DDBJ databases">
        <title>Genomic Encyclopedia of Type Strains, Phase IV (KMG-IV): sequencing the most valuable type-strain genomes for metagenomic binning, comparative biology and taxonomic classification.</title>
        <authorList>
            <person name="Goeker M."/>
        </authorList>
    </citation>
    <scope>NUCLEOTIDE SEQUENCE [LARGE SCALE GENOMIC DNA]</scope>
    <source>
        <strain evidence="3 4">SS015</strain>
    </source>
</reference>
<dbReference type="InterPro" id="IPR001932">
    <property type="entry name" value="PPM-type_phosphatase-like_dom"/>
</dbReference>
<organism evidence="3 4">
    <name type="scientific">Geothermobacter ehrlichii</name>
    <dbReference type="NCBI Taxonomy" id="213224"/>
    <lineage>
        <taxon>Bacteria</taxon>
        <taxon>Pseudomonadati</taxon>
        <taxon>Thermodesulfobacteriota</taxon>
        <taxon>Desulfuromonadia</taxon>
        <taxon>Desulfuromonadales</taxon>
        <taxon>Geothermobacteraceae</taxon>
        <taxon>Geothermobacter</taxon>
    </lineage>
</organism>
<dbReference type="EMBL" id="VNIB01000008">
    <property type="protein sequence ID" value="TYO98117.1"/>
    <property type="molecule type" value="Genomic_DNA"/>
</dbReference>
<dbReference type="PANTHER" id="PTHR43156:SF2">
    <property type="entry name" value="STAGE II SPORULATION PROTEIN E"/>
    <property type="match status" value="1"/>
</dbReference>